<accession>A0A074YUK2</accession>
<keyword evidence="3" id="KW-1185">Reference proteome</keyword>
<dbReference type="STRING" id="6198.A0A074YUK2"/>
<feature type="signal peptide" evidence="1">
    <location>
        <begin position="1"/>
        <end position="23"/>
    </location>
</feature>
<keyword evidence="1" id="KW-0732">Signal</keyword>
<evidence type="ECO:0000313" key="3">
    <source>
        <dbReference type="Proteomes" id="UP000054324"/>
    </source>
</evidence>
<dbReference type="GeneID" id="20330200"/>
<evidence type="ECO:0000256" key="1">
    <source>
        <dbReference type="SAM" id="SignalP"/>
    </source>
</evidence>
<dbReference type="RefSeq" id="XP_009177787.1">
    <property type="nucleotide sequence ID" value="XM_009179523.1"/>
</dbReference>
<gene>
    <name evidence="2" type="ORF">T265_16035</name>
</gene>
<protein>
    <submittedName>
        <fullName evidence="2">Uncharacterized protein</fullName>
    </submittedName>
</protein>
<name>A0A074YUK2_OPIVI</name>
<feature type="chain" id="PRO_5001703570" evidence="1">
    <location>
        <begin position="24"/>
        <end position="113"/>
    </location>
</feature>
<dbReference type="AlphaFoldDB" id="A0A074YUK2"/>
<evidence type="ECO:0000313" key="2">
    <source>
        <dbReference type="EMBL" id="KER18466.1"/>
    </source>
</evidence>
<reference evidence="2 3" key="1">
    <citation type="submission" date="2013-11" db="EMBL/GenBank/DDBJ databases">
        <title>Opisthorchis viverrini - life in the bile duct.</title>
        <authorList>
            <person name="Young N.D."/>
            <person name="Nagarajan N."/>
            <person name="Lin S.J."/>
            <person name="Korhonen P.K."/>
            <person name="Jex A.R."/>
            <person name="Hall R.S."/>
            <person name="Safavi-Hemami H."/>
            <person name="Kaewkong W."/>
            <person name="Bertrand D."/>
            <person name="Gao S."/>
            <person name="Seet Q."/>
            <person name="Wongkham S."/>
            <person name="Teh B.T."/>
            <person name="Wongkham C."/>
            <person name="Intapan P.M."/>
            <person name="Maleewong W."/>
            <person name="Yang X."/>
            <person name="Hu M."/>
            <person name="Wang Z."/>
            <person name="Hofmann A."/>
            <person name="Sternberg P.W."/>
            <person name="Tan P."/>
            <person name="Wang J."/>
            <person name="Gasser R.B."/>
        </authorList>
    </citation>
    <scope>NUCLEOTIDE SEQUENCE [LARGE SCALE GENOMIC DNA]</scope>
</reference>
<proteinExistence type="predicted"/>
<dbReference type="KEGG" id="ovi:T265_16035"/>
<dbReference type="EMBL" id="KL600965">
    <property type="protein sequence ID" value="KER18466.1"/>
    <property type="molecule type" value="Genomic_DNA"/>
</dbReference>
<dbReference type="CTD" id="20330200"/>
<sequence>MSAVESMFTAIVILILLVYLCEADDSEIWRDCDWPENARPYDNSTYEFYWKHERSSIRIWFVADVVTLISMKVYKDDDGTLRFQCLIGQDRCCPSKGKPKHCTDMLHWVPYRN</sequence>
<feature type="non-terminal residue" evidence="2">
    <location>
        <position position="113"/>
    </location>
</feature>
<organism evidence="2 3">
    <name type="scientific">Opisthorchis viverrini</name>
    <name type="common">Southeast Asian liver fluke</name>
    <dbReference type="NCBI Taxonomy" id="6198"/>
    <lineage>
        <taxon>Eukaryota</taxon>
        <taxon>Metazoa</taxon>
        <taxon>Spiralia</taxon>
        <taxon>Lophotrochozoa</taxon>
        <taxon>Platyhelminthes</taxon>
        <taxon>Trematoda</taxon>
        <taxon>Digenea</taxon>
        <taxon>Opisthorchiida</taxon>
        <taxon>Opisthorchiata</taxon>
        <taxon>Opisthorchiidae</taxon>
        <taxon>Opisthorchis</taxon>
    </lineage>
</organism>
<dbReference type="Proteomes" id="UP000054324">
    <property type="component" value="Unassembled WGS sequence"/>
</dbReference>